<evidence type="ECO:0000313" key="1">
    <source>
        <dbReference type="EMBL" id="KAH7905058.1"/>
    </source>
</evidence>
<name>A0ACB7ZWE4_9AGAM</name>
<sequence>MASPDLQQTFQAMKLDARATLSPVTKRTRRPKSRLLEISRPLRDPDYPNYCQAYGYYVSDQCLYQTLLKLWPTVHNTHNVYTIAGCPETLMSEILRMSSLTILYGVQPPDMSIPEDCIEERSLVRILTLFTDEDAEFGRRPSQKKVDRLSKLVEQQPRWWRTFYTRQDLAL</sequence>
<evidence type="ECO:0000313" key="2">
    <source>
        <dbReference type="Proteomes" id="UP000790377"/>
    </source>
</evidence>
<accession>A0ACB7ZWE4</accession>
<gene>
    <name evidence="1" type="ORF">BJ138DRAFT_1118828</name>
</gene>
<protein>
    <submittedName>
        <fullName evidence="1">Uncharacterized protein</fullName>
    </submittedName>
</protein>
<proteinExistence type="predicted"/>
<keyword evidence="2" id="KW-1185">Reference proteome</keyword>
<dbReference type="Proteomes" id="UP000790377">
    <property type="component" value="Unassembled WGS sequence"/>
</dbReference>
<reference evidence="1" key="1">
    <citation type="journal article" date="2021" name="New Phytol.">
        <title>Evolutionary innovations through gain and loss of genes in the ectomycorrhizal Boletales.</title>
        <authorList>
            <person name="Wu G."/>
            <person name="Miyauchi S."/>
            <person name="Morin E."/>
            <person name="Kuo A."/>
            <person name="Drula E."/>
            <person name="Varga T."/>
            <person name="Kohler A."/>
            <person name="Feng B."/>
            <person name="Cao Y."/>
            <person name="Lipzen A."/>
            <person name="Daum C."/>
            <person name="Hundley H."/>
            <person name="Pangilinan J."/>
            <person name="Johnson J."/>
            <person name="Barry K."/>
            <person name="LaButti K."/>
            <person name="Ng V."/>
            <person name="Ahrendt S."/>
            <person name="Min B."/>
            <person name="Choi I.G."/>
            <person name="Park H."/>
            <person name="Plett J.M."/>
            <person name="Magnuson J."/>
            <person name="Spatafora J.W."/>
            <person name="Nagy L.G."/>
            <person name="Henrissat B."/>
            <person name="Grigoriev I.V."/>
            <person name="Yang Z.L."/>
            <person name="Xu J."/>
            <person name="Martin F.M."/>
        </authorList>
    </citation>
    <scope>NUCLEOTIDE SEQUENCE</scope>
    <source>
        <strain evidence="1">ATCC 28755</strain>
    </source>
</reference>
<dbReference type="EMBL" id="MU268284">
    <property type="protein sequence ID" value="KAH7905058.1"/>
    <property type="molecule type" value="Genomic_DNA"/>
</dbReference>
<organism evidence="1 2">
    <name type="scientific">Hygrophoropsis aurantiaca</name>
    <dbReference type="NCBI Taxonomy" id="72124"/>
    <lineage>
        <taxon>Eukaryota</taxon>
        <taxon>Fungi</taxon>
        <taxon>Dikarya</taxon>
        <taxon>Basidiomycota</taxon>
        <taxon>Agaricomycotina</taxon>
        <taxon>Agaricomycetes</taxon>
        <taxon>Agaricomycetidae</taxon>
        <taxon>Boletales</taxon>
        <taxon>Coniophorineae</taxon>
        <taxon>Hygrophoropsidaceae</taxon>
        <taxon>Hygrophoropsis</taxon>
    </lineage>
</organism>
<comment type="caution">
    <text evidence="1">The sequence shown here is derived from an EMBL/GenBank/DDBJ whole genome shotgun (WGS) entry which is preliminary data.</text>
</comment>